<organism evidence="1 2">
    <name type="scientific">Reichenbachiella faecimaris</name>
    <dbReference type="NCBI Taxonomy" id="692418"/>
    <lineage>
        <taxon>Bacteria</taxon>
        <taxon>Pseudomonadati</taxon>
        <taxon>Bacteroidota</taxon>
        <taxon>Cytophagia</taxon>
        <taxon>Cytophagales</taxon>
        <taxon>Reichenbachiellaceae</taxon>
        <taxon>Reichenbachiella</taxon>
    </lineage>
</organism>
<evidence type="ECO:0000313" key="2">
    <source>
        <dbReference type="Proteomes" id="UP000192472"/>
    </source>
</evidence>
<accession>A0A1W2GFY0</accession>
<dbReference type="Pfam" id="PF20113">
    <property type="entry name" value="DUF6503"/>
    <property type="match status" value="1"/>
</dbReference>
<dbReference type="EMBL" id="FWYF01000002">
    <property type="protein sequence ID" value="SMD35392.1"/>
    <property type="molecule type" value="Genomic_DNA"/>
</dbReference>
<proteinExistence type="predicted"/>
<dbReference type="RefSeq" id="WP_084373135.1">
    <property type="nucleotide sequence ID" value="NZ_FWYF01000002.1"/>
</dbReference>
<keyword evidence="2" id="KW-1185">Reference proteome</keyword>
<dbReference type="AlphaFoldDB" id="A0A1W2GFY0"/>
<reference evidence="1 2" key="1">
    <citation type="submission" date="2017-04" db="EMBL/GenBank/DDBJ databases">
        <authorList>
            <person name="Afonso C.L."/>
            <person name="Miller P.J."/>
            <person name="Scott M.A."/>
            <person name="Spackman E."/>
            <person name="Goraichik I."/>
            <person name="Dimitrov K.M."/>
            <person name="Suarez D.L."/>
            <person name="Swayne D.E."/>
        </authorList>
    </citation>
    <scope>NUCLEOTIDE SEQUENCE [LARGE SCALE GENOMIC DNA]</scope>
    <source>
        <strain evidence="1 2">DSM 26133</strain>
    </source>
</reference>
<name>A0A1W2GFY0_REIFA</name>
<evidence type="ECO:0008006" key="3">
    <source>
        <dbReference type="Google" id="ProtNLM"/>
    </source>
</evidence>
<sequence length="244" mass="27996">MKQISYAAFFLVIAMACTPNKSPQKIIDEAIQAHGGLLFEGRTITFDFRGKHYLVQRKPVGYTYIRSFMDDSLGQVKDVLANSTELERFVNDTLQDISSEWKFKYANSVNSVLYFFQLPYGLNDAAVVKKYIGQKVINGRLYDKVQVTFKQENGGKDFEDVFVYWIETKTKTLDYLAYSYLTDGGGIRFRQAINRRAIEGMVFQDYINFKPANKDAALETLDEAFIEASLIELSQIENKNIEVK</sequence>
<dbReference type="Proteomes" id="UP000192472">
    <property type="component" value="Unassembled WGS sequence"/>
</dbReference>
<dbReference type="PROSITE" id="PS51257">
    <property type="entry name" value="PROKAR_LIPOPROTEIN"/>
    <property type="match status" value="1"/>
</dbReference>
<dbReference type="InterPro" id="IPR045444">
    <property type="entry name" value="DUF6503"/>
</dbReference>
<evidence type="ECO:0000313" key="1">
    <source>
        <dbReference type="EMBL" id="SMD35392.1"/>
    </source>
</evidence>
<gene>
    <name evidence="1" type="ORF">SAMN04488029_2494</name>
</gene>
<dbReference type="OrthoDB" id="982433at2"/>
<dbReference type="STRING" id="692418.SAMN04488029_2494"/>
<protein>
    <recommendedName>
        <fullName evidence="3">Deoxyribose-phosphate aldolase</fullName>
    </recommendedName>
</protein>